<feature type="region of interest" description="Disordered" evidence="1">
    <location>
        <begin position="26"/>
        <end position="63"/>
    </location>
</feature>
<organism evidence="2 3">
    <name type="scientific">Nocardioides mesophilus</name>
    <dbReference type="NCBI Taxonomy" id="433659"/>
    <lineage>
        <taxon>Bacteria</taxon>
        <taxon>Bacillati</taxon>
        <taxon>Actinomycetota</taxon>
        <taxon>Actinomycetes</taxon>
        <taxon>Propionibacteriales</taxon>
        <taxon>Nocardioidaceae</taxon>
        <taxon>Nocardioides</taxon>
    </lineage>
</organism>
<name>A0A7G9RF46_9ACTN</name>
<evidence type="ECO:0000256" key="1">
    <source>
        <dbReference type="SAM" id="MobiDB-lite"/>
    </source>
</evidence>
<reference evidence="2 3" key="1">
    <citation type="submission" date="2020-08" db="EMBL/GenBank/DDBJ databases">
        <title>Genome sequence of Nocardioides mesophilus KACC 16243T.</title>
        <authorList>
            <person name="Hyun D.-W."/>
            <person name="Bae J.-W."/>
        </authorList>
    </citation>
    <scope>NUCLEOTIDE SEQUENCE [LARGE SCALE GENOMIC DNA]</scope>
    <source>
        <strain evidence="2 3">KACC 16243</strain>
    </source>
</reference>
<feature type="compositionally biased region" description="Basic residues" evidence="1">
    <location>
        <begin position="38"/>
        <end position="63"/>
    </location>
</feature>
<dbReference type="KEGG" id="nmes:H9L09_07705"/>
<dbReference type="EMBL" id="CP060713">
    <property type="protein sequence ID" value="QNN54221.1"/>
    <property type="molecule type" value="Genomic_DNA"/>
</dbReference>
<keyword evidence="3" id="KW-1185">Reference proteome</keyword>
<dbReference type="AlphaFoldDB" id="A0A7G9RF46"/>
<evidence type="ECO:0000313" key="2">
    <source>
        <dbReference type="EMBL" id="QNN54221.1"/>
    </source>
</evidence>
<dbReference type="Proteomes" id="UP000515947">
    <property type="component" value="Chromosome"/>
</dbReference>
<dbReference type="RefSeq" id="WP_187580061.1">
    <property type="nucleotide sequence ID" value="NZ_CP060713.1"/>
</dbReference>
<proteinExistence type="predicted"/>
<sequence length="63" mass="7506">MKMSEIAAAGFQPFWSAEIQYRQERARRDYHQRPLGPRGRRHWLPRRPGLKLPGQRRRPLAVA</sequence>
<protein>
    <submittedName>
        <fullName evidence="2">Uncharacterized protein</fullName>
    </submittedName>
</protein>
<gene>
    <name evidence="2" type="ORF">H9L09_07705</name>
</gene>
<evidence type="ECO:0000313" key="3">
    <source>
        <dbReference type="Proteomes" id="UP000515947"/>
    </source>
</evidence>
<accession>A0A7G9RF46</accession>